<keyword evidence="19" id="KW-1185">Reference proteome</keyword>
<gene>
    <name evidence="18" type="ordered locus">Isop_3707</name>
</gene>
<evidence type="ECO:0000256" key="10">
    <source>
        <dbReference type="ARBA" id="ARBA00049140"/>
    </source>
</evidence>
<dbReference type="FunFam" id="1.10.540.10:FF:000001">
    <property type="entry name" value="Very long-chain-specific acyl-CoA dehydrogenase, mitochondrial"/>
    <property type="match status" value="1"/>
</dbReference>
<dbReference type="InterPro" id="IPR036250">
    <property type="entry name" value="AcylCo_DH-like_C"/>
</dbReference>
<dbReference type="GO" id="GO:0006631">
    <property type="term" value="P:fatty acid metabolic process"/>
    <property type="evidence" value="ECO:0007669"/>
    <property type="project" value="UniProtKB-ARBA"/>
</dbReference>
<dbReference type="Gene3D" id="1.10.540.10">
    <property type="entry name" value="Acyl-CoA dehydrogenase/oxidase, N-terminal domain"/>
    <property type="match status" value="1"/>
</dbReference>
<evidence type="ECO:0000256" key="1">
    <source>
        <dbReference type="ARBA" id="ARBA00001974"/>
    </source>
</evidence>
<dbReference type="GO" id="GO:0050660">
    <property type="term" value="F:flavin adenine dinucleotide binding"/>
    <property type="evidence" value="ECO:0007669"/>
    <property type="project" value="InterPro"/>
</dbReference>
<dbReference type="InterPro" id="IPR009075">
    <property type="entry name" value="AcylCo_DH/oxidase_C"/>
</dbReference>
<dbReference type="InterPro" id="IPR046373">
    <property type="entry name" value="Acyl-CoA_Oxase/DH_mid-dom_sf"/>
</dbReference>
<keyword evidence="4" id="KW-0597">Phosphoprotein</keyword>
<evidence type="ECO:0000256" key="11">
    <source>
        <dbReference type="ARBA" id="ARBA00049224"/>
    </source>
</evidence>
<comment type="catalytic activity">
    <reaction evidence="11">
        <text>octadecanoyl-CoA + oxidized [electron-transfer flavoprotein] + H(+) = (2E)-octadecenoyl-CoA + reduced [electron-transfer flavoprotein]</text>
        <dbReference type="Rhea" id="RHEA:47240"/>
        <dbReference type="Rhea" id="RHEA-COMP:10685"/>
        <dbReference type="Rhea" id="RHEA-COMP:10686"/>
        <dbReference type="ChEBI" id="CHEBI:15378"/>
        <dbReference type="ChEBI" id="CHEBI:57394"/>
        <dbReference type="ChEBI" id="CHEBI:57692"/>
        <dbReference type="ChEBI" id="CHEBI:58307"/>
        <dbReference type="ChEBI" id="CHEBI:71412"/>
    </reaction>
    <physiologicalReaction direction="left-to-right" evidence="11">
        <dbReference type="Rhea" id="RHEA:47241"/>
    </physiologicalReaction>
</comment>
<dbReference type="PANTHER" id="PTHR43884">
    <property type="entry name" value="ACYL-COA DEHYDROGENASE"/>
    <property type="match status" value="1"/>
</dbReference>
<evidence type="ECO:0000259" key="16">
    <source>
        <dbReference type="Pfam" id="PF02771"/>
    </source>
</evidence>
<keyword evidence="8 12" id="KW-0560">Oxidoreductase</keyword>
<evidence type="ECO:0000256" key="7">
    <source>
        <dbReference type="ARBA" id="ARBA00022946"/>
    </source>
</evidence>
<dbReference type="Pfam" id="PF00441">
    <property type="entry name" value="Acyl-CoA_dh_1"/>
    <property type="match status" value="1"/>
</dbReference>
<dbReference type="Pfam" id="PF02770">
    <property type="entry name" value="Acyl-CoA_dh_M"/>
    <property type="match status" value="1"/>
</dbReference>
<dbReference type="InterPro" id="IPR009100">
    <property type="entry name" value="AcylCoA_DH/oxidase_NM_dom_sf"/>
</dbReference>
<dbReference type="Pfam" id="PF21343">
    <property type="entry name" value="ACAD9-ACADV_C"/>
    <property type="match status" value="1"/>
</dbReference>
<dbReference type="InterPro" id="IPR006091">
    <property type="entry name" value="Acyl-CoA_Oxase/DH_mid-dom"/>
</dbReference>
<accession>E8QZY7</accession>
<dbReference type="InParanoid" id="E8QZY7"/>
<protein>
    <submittedName>
        <fullName evidence="18">Acyl-CoA dehydrogenase domain-containing protein</fullName>
    </submittedName>
</protein>
<evidence type="ECO:0000256" key="2">
    <source>
        <dbReference type="ARBA" id="ARBA00004170"/>
    </source>
</evidence>
<evidence type="ECO:0000256" key="13">
    <source>
        <dbReference type="SAM" id="MobiDB-lite"/>
    </source>
</evidence>
<comment type="subcellular location">
    <subcellularLocation>
        <location evidence="2">Membrane</location>
        <topology evidence="2">Peripheral membrane protein</topology>
    </subcellularLocation>
</comment>
<dbReference type="SUPFAM" id="SSF47203">
    <property type="entry name" value="Acyl-CoA dehydrogenase C-terminal domain-like"/>
    <property type="match status" value="1"/>
</dbReference>
<dbReference type="Gene3D" id="2.40.110.10">
    <property type="entry name" value="Butyryl-CoA Dehydrogenase, subunit A, domain 2"/>
    <property type="match status" value="1"/>
</dbReference>
<dbReference type="FunCoup" id="E8QZY7">
    <property type="interactions" value="19"/>
</dbReference>
<evidence type="ECO:0000259" key="15">
    <source>
        <dbReference type="Pfam" id="PF02770"/>
    </source>
</evidence>
<dbReference type="GO" id="GO:0016020">
    <property type="term" value="C:membrane"/>
    <property type="evidence" value="ECO:0007669"/>
    <property type="project" value="UniProtKB-SubCell"/>
</dbReference>
<dbReference type="PANTHER" id="PTHR43884:SF9">
    <property type="entry name" value="COMPLEX I ASSEMBLY FACTOR ACAD9, MITOCHONDRIAL"/>
    <property type="match status" value="1"/>
</dbReference>
<keyword evidence="7" id="KW-0809">Transit peptide</keyword>
<dbReference type="RefSeq" id="WP_013566551.1">
    <property type="nucleotide sequence ID" value="NC_014962.1"/>
</dbReference>
<sequence length="653" mass="70577">MSTAAPERGRAALDSPPSPEPGRVPGSPKDRGPGTSAAPTAEELNAKQIAQAEELLFSGPPKHGFVKALYQGRFRAEAIFPYPEEPPAARAAADQAVDEVRRFLEEHVDPARIDREADIPRSVIEGLGRVGVLGMTAPVEVGGRGLSQSGYCRVMEVIGGHCASTSVFVNAHHSIGIRALLLFGTEEQKSRWLPGLVRGEKLAAFALTEPEAGSDAGNVQTTAEPIQTEEGPAYQLNGQKRYITNGGIADVLTVMARTPDPKGGESKITAFLVTPDLPGFRVLEERKPKCGIRGTATGALAFNEMIVPASNVLGPVGKGLRVALTVLDFGRTTFGACCTGVAKVCLKAAVRHASTRRQFGKTLGSFELVKKKIAFIAAHTYAMEATTRHAAALIDSGAEDYMLETGILKVFATEVLWDIVYETLQIHGGQGYFNDEPYERMMRDARINTIGEGANEVLKGYLIALAGMRDLGKEFEAVFRDFTSGSSKFFGGLWGLTKNQARLTIQTPHVPVTRVELLPFAKQLAKRVKRFGWAVQKTIVTAGGPLTDLPGVVKFGKAAEKAMLGHMGKLMDRQMIQERIADAVIALYTASCVLSRLDHELNRGDLTPLNRKAGELFLRMSFRKFDRCLDGLKSNDDPHVVEVADLALAQFQA</sequence>
<evidence type="ECO:0000256" key="5">
    <source>
        <dbReference type="ARBA" id="ARBA00022630"/>
    </source>
</evidence>
<name>E8QZY7_ISOPI</name>
<evidence type="ECO:0000256" key="8">
    <source>
        <dbReference type="ARBA" id="ARBA00023002"/>
    </source>
</evidence>
<feature type="domain" description="Acyl-CoA dehydrogenase/oxidase N-terminal" evidence="16">
    <location>
        <begin position="95"/>
        <end position="200"/>
    </location>
</feature>
<evidence type="ECO:0000256" key="6">
    <source>
        <dbReference type="ARBA" id="ARBA00022827"/>
    </source>
</evidence>
<feature type="domain" description="ACAD9/ACADV-like C-terminal" evidence="17">
    <location>
        <begin position="552"/>
        <end position="604"/>
    </location>
</feature>
<keyword evidence="6 12" id="KW-0274">FAD</keyword>
<dbReference type="eggNOG" id="COG1960">
    <property type="taxonomic scope" value="Bacteria"/>
</dbReference>
<dbReference type="InterPro" id="IPR049448">
    <property type="entry name" value="ACAD9/ACADV-like_C"/>
</dbReference>
<dbReference type="HOGENOM" id="CLU_018204_11_1_0"/>
<feature type="domain" description="Acyl-CoA oxidase/dehydrogenase middle" evidence="15">
    <location>
        <begin position="204"/>
        <end position="304"/>
    </location>
</feature>
<dbReference type="PROSITE" id="PS00073">
    <property type="entry name" value="ACYL_COA_DH_2"/>
    <property type="match status" value="1"/>
</dbReference>
<dbReference type="KEGG" id="ipa:Isop_3707"/>
<dbReference type="OrthoDB" id="9802447at2"/>
<dbReference type="GO" id="GO:0003995">
    <property type="term" value="F:acyl-CoA dehydrogenase activity"/>
    <property type="evidence" value="ECO:0007669"/>
    <property type="project" value="InterPro"/>
</dbReference>
<evidence type="ECO:0000256" key="3">
    <source>
        <dbReference type="ARBA" id="ARBA00009347"/>
    </source>
</evidence>
<evidence type="ECO:0000259" key="17">
    <source>
        <dbReference type="Pfam" id="PF21343"/>
    </source>
</evidence>
<keyword evidence="9" id="KW-0472">Membrane</keyword>
<evidence type="ECO:0000259" key="14">
    <source>
        <dbReference type="Pfam" id="PF00441"/>
    </source>
</evidence>
<reference evidence="18 19" key="2">
    <citation type="journal article" date="2011" name="Stand. Genomic Sci.">
        <title>Complete genome sequence of Isosphaera pallida type strain (IS1B).</title>
        <authorList>
            <consortium name="US DOE Joint Genome Institute (JGI-PGF)"/>
            <person name="Goker M."/>
            <person name="Cleland D."/>
            <person name="Saunders E."/>
            <person name="Lapidus A."/>
            <person name="Nolan M."/>
            <person name="Lucas S."/>
            <person name="Hammon N."/>
            <person name="Deshpande S."/>
            <person name="Cheng J.F."/>
            <person name="Tapia R."/>
            <person name="Han C."/>
            <person name="Goodwin L."/>
            <person name="Pitluck S."/>
            <person name="Liolios K."/>
            <person name="Pagani I."/>
            <person name="Ivanova N."/>
            <person name="Mavromatis K."/>
            <person name="Pati A."/>
            <person name="Chen A."/>
            <person name="Palaniappan K."/>
            <person name="Land M."/>
            <person name="Hauser L."/>
            <person name="Chang Y.J."/>
            <person name="Jeffries C.D."/>
            <person name="Detter J.C."/>
            <person name="Beck B."/>
            <person name="Woyke T."/>
            <person name="Bristow J."/>
            <person name="Eisen J.A."/>
            <person name="Markowitz V."/>
            <person name="Hugenholtz P."/>
            <person name="Kyrpides N.C."/>
            <person name="Klenk H.P."/>
        </authorList>
    </citation>
    <scope>NUCLEOTIDE SEQUENCE [LARGE SCALE GENOMIC DNA]</scope>
    <source>
        <strain evidence="19">ATCC 43644 / DSM 9630 / IS1B</strain>
    </source>
</reference>
<comment type="similarity">
    <text evidence="3 12">Belongs to the acyl-CoA dehydrogenase family.</text>
</comment>
<comment type="cofactor">
    <cofactor evidence="1 12">
        <name>FAD</name>
        <dbReference type="ChEBI" id="CHEBI:57692"/>
    </cofactor>
</comment>
<dbReference type="AlphaFoldDB" id="E8QZY7"/>
<comment type="catalytic activity">
    <reaction evidence="10">
        <text>eicosanoyl-CoA + oxidized [electron-transfer flavoprotein] + H(+) = (2E)-eicosenoyl-CoA + reduced [electron-transfer flavoprotein]</text>
        <dbReference type="Rhea" id="RHEA:47236"/>
        <dbReference type="Rhea" id="RHEA-COMP:10685"/>
        <dbReference type="Rhea" id="RHEA-COMP:10686"/>
        <dbReference type="ChEBI" id="CHEBI:15378"/>
        <dbReference type="ChEBI" id="CHEBI:57380"/>
        <dbReference type="ChEBI" id="CHEBI:57692"/>
        <dbReference type="ChEBI" id="CHEBI:58307"/>
        <dbReference type="ChEBI" id="CHEBI:74691"/>
    </reaction>
    <physiologicalReaction direction="left-to-right" evidence="10">
        <dbReference type="Rhea" id="RHEA:47237"/>
    </physiologicalReaction>
</comment>
<dbReference type="InterPro" id="IPR037069">
    <property type="entry name" value="AcylCoA_DH/ox_N_sf"/>
</dbReference>
<dbReference type="Gene3D" id="1.20.140.10">
    <property type="entry name" value="Butyryl-CoA Dehydrogenase, subunit A, domain 3"/>
    <property type="match status" value="2"/>
</dbReference>
<dbReference type="STRING" id="575540.Isop_3707"/>
<feature type="region of interest" description="Disordered" evidence="13">
    <location>
        <begin position="1"/>
        <end position="44"/>
    </location>
</feature>
<dbReference type="Proteomes" id="UP000008631">
    <property type="component" value="Chromosome"/>
</dbReference>
<feature type="domain" description="Acyl-CoA dehydrogenase/oxidase C-terminal" evidence="14">
    <location>
        <begin position="317"/>
        <end position="459"/>
    </location>
</feature>
<dbReference type="SUPFAM" id="SSF56645">
    <property type="entry name" value="Acyl-CoA dehydrogenase NM domain-like"/>
    <property type="match status" value="1"/>
</dbReference>
<evidence type="ECO:0000256" key="12">
    <source>
        <dbReference type="RuleBase" id="RU362125"/>
    </source>
</evidence>
<evidence type="ECO:0000313" key="18">
    <source>
        <dbReference type="EMBL" id="ADV64263.1"/>
    </source>
</evidence>
<evidence type="ECO:0000313" key="19">
    <source>
        <dbReference type="Proteomes" id="UP000008631"/>
    </source>
</evidence>
<dbReference type="InterPro" id="IPR006089">
    <property type="entry name" value="Acyl-CoA_DH_CS"/>
</dbReference>
<organism evidence="18 19">
    <name type="scientific">Isosphaera pallida (strain ATCC 43644 / DSM 9630 / IS1B)</name>
    <dbReference type="NCBI Taxonomy" id="575540"/>
    <lineage>
        <taxon>Bacteria</taxon>
        <taxon>Pseudomonadati</taxon>
        <taxon>Planctomycetota</taxon>
        <taxon>Planctomycetia</taxon>
        <taxon>Isosphaerales</taxon>
        <taxon>Isosphaeraceae</taxon>
        <taxon>Isosphaera</taxon>
    </lineage>
</organism>
<evidence type="ECO:0000256" key="4">
    <source>
        <dbReference type="ARBA" id="ARBA00022553"/>
    </source>
</evidence>
<keyword evidence="5 12" id="KW-0285">Flavoprotein</keyword>
<dbReference type="Pfam" id="PF02771">
    <property type="entry name" value="Acyl-CoA_dh_N"/>
    <property type="match status" value="1"/>
</dbReference>
<reference key="1">
    <citation type="submission" date="2010-11" db="EMBL/GenBank/DDBJ databases">
        <title>The complete sequence of chromosome of Isophaera pallida ATCC 43644.</title>
        <authorList>
            <consortium name="US DOE Joint Genome Institute (JGI-PGF)"/>
            <person name="Lucas S."/>
            <person name="Copeland A."/>
            <person name="Lapidus A."/>
            <person name="Bruce D."/>
            <person name="Goodwin L."/>
            <person name="Pitluck S."/>
            <person name="Kyrpides N."/>
            <person name="Mavromatis K."/>
            <person name="Pagani I."/>
            <person name="Ivanova N."/>
            <person name="Saunders E."/>
            <person name="Brettin T."/>
            <person name="Detter J.C."/>
            <person name="Han C."/>
            <person name="Tapia R."/>
            <person name="Land M."/>
            <person name="Hauser L."/>
            <person name="Markowitz V."/>
            <person name="Cheng J.-F."/>
            <person name="Hugenholtz P."/>
            <person name="Woyke T."/>
            <person name="Wu D."/>
            <person name="Eisen J.A."/>
        </authorList>
    </citation>
    <scope>NUCLEOTIDE SEQUENCE</scope>
    <source>
        <strain>ATCC 43644</strain>
    </source>
</reference>
<dbReference type="EMBL" id="CP002353">
    <property type="protein sequence ID" value="ADV64263.1"/>
    <property type="molecule type" value="Genomic_DNA"/>
</dbReference>
<evidence type="ECO:0000256" key="9">
    <source>
        <dbReference type="ARBA" id="ARBA00023136"/>
    </source>
</evidence>
<proteinExistence type="inferred from homology"/>
<dbReference type="InterPro" id="IPR013786">
    <property type="entry name" value="AcylCoA_DH/ox_N"/>
</dbReference>